<evidence type="ECO:0000313" key="2">
    <source>
        <dbReference type="Proteomes" id="UP000789901"/>
    </source>
</evidence>
<reference evidence="1 2" key="1">
    <citation type="submission" date="2021-06" db="EMBL/GenBank/DDBJ databases">
        <authorList>
            <person name="Kallberg Y."/>
            <person name="Tangrot J."/>
            <person name="Rosling A."/>
        </authorList>
    </citation>
    <scope>NUCLEOTIDE SEQUENCE [LARGE SCALE GENOMIC DNA]</scope>
    <source>
        <strain evidence="1 2">120-4 pot B 10/14</strain>
    </source>
</reference>
<name>A0ABN7W6I9_GIGMA</name>
<gene>
    <name evidence="1" type="ORF">GMARGA_LOCUS27046</name>
</gene>
<dbReference type="Proteomes" id="UP000789901">
    <property type="component" value="Unassembled WGS sequence"/>
</dbReference>
<organism evidence="1 2">
    <name type="scientific">Gigaspora margarita</name>
    <dbReference type="NCBI Taxonomy" id="4874"/>
    <lineage>
        <taxon>Eukaryota</taxon>
        <taxon>Fungi</taxon>
        <taxon>Fungi incertae sedis</taxon>
        <taxon>Mucoromycota</taxon>
        <taxon>Glomeromycotina</taxon>
        <taxon>Glomeromycetes</taxon>
        <taxon>Diversisporales</taxon>
        <taxon>Gigasporaceae</taxon>
        <taxon>Gigaspora</taxon>
    </lineage>
</organism>
<accession>A0ABN7W6I9</accession>
<sequence length="824" mass="93216">MEKGKQVIFKKNFPGPMNYELESLFSSVLGSEFGTVFGANSFKFPSGSVTLNFTMPGSVNSELYGSVDVELPPAHVELPPGSVNPEYTSIFPGCVNSELYGFVDVELSPDLVPGSVNSKLCGSVDVKSSPCLVNPEHNSTLSSSLDFELTKMDNNLSGLVSSRPISNESSGLNSSVIANINQMIQYDTTELKLQVGDPFNDWDTVQCVVDAYSKQHSFVAIKCHKDLDPVNKSIIQRCDYACWKSGVNRPKKVEDIDVHRDGVSGKTNCPWLVRFYFGKCVKVINITSIVDKHNHICDPNTIELAPKHLQFLPSILDRIENYTIVGQLSAGVRIHDKSDTAMMLQHLLNLKEQDQKYIVIPHIEGKSNELTGLFWMNFYHMRNSCTQDLFELKCQHMLTKYEPCRSYLETKLYPYREAWARYTVLKVFTAGAELTQRVESINGVLKKHVNRGTLLKELVQVVKQELEKEASYNRIRDYYRSNSSSGLPSTYNTIFKAIDLVLAEYLTPIPLLLQQAQMNQSLLYQEILTTIEQATDCAIEHLYDVPQIQLKELLSGISNNEVEEIWEVFYVGVTSTSKSHYVVIFKDSTLLCICMQIINLGMQCRHQYQIFIQSPNAIFYLGLIHTRWFRSIPSEIEYVTISQGIKIYTSTPLYHIHQIRTANVYTPTIKECIDKKVQFGTIISLAKTSVQIAVEGIVAELVRGLTQFITKYHRNTGLGIQETCSIQNEDMQTNASTSEIVSNNRQLLINSGSHCNIIEVSNPEYHKPRGRPPKQLKLYIEEDKENAKQHSNREQRTCSYCSGKGYNIHGCAQYKANTANKENY</sequence>
<proteinExistence type="predicted"/>
<protein>
    <submittedName>
        <fullName evidence="1">33122_t:CDS:1</fullName>
    </submittedName>
</protein>
<evidence type="ECO:0000313" key="1">
    <source>
        <dbReference type="EMBL" id="CAG8818372.1"/>
    </source>
</evidence>
<dbReference type="PANTHER" id="PTHR47718:SF7">
    <property type="entry name" value="PROTEIN FAR1-RELATED SEQUENCE"/>
    <property type="match status" value="1"/>
</dbReference>
<dbReference type="EMBL" id="CAJVQB010032477">
    <property type="protein sequence ID" value="CAG8818372.1"/>
    <property type="molecule type" value="Genomic_DNA"/>
</dbReference>
<keyword evidence="2" id="KW-1185">Reference proteome</keyword>
<dbReference type="PANTHER" id="PTHR47718">
    <property type="entry name" value="OS01G0519700 PROTEIN"/>
    <property type="match status" value="1"/>
</dbReference>
<comment type="caution">
    <text evidence="1">The sequence shown here is derived from an EMBL/GenBank/DDBJ whole genome shotgun (WGS) entry which is preliminary data.</text>
</comment>